<name>A0ABQ5RVU7_9CHLO</name>
<organism evidence="1 2">
    <name type="scientific">Volvox africanus</name>
    <dbReference type="NCBI Taxonomy" id="51714"/>
    <lineage>
        <taxon>Eukaryota</taxon>
        <taxon>Viridiplantae</taxon>
        <taxon>Chlorophyta</taxon>
        <taxon>core chlorophytes</taxon>
        <taxon>Chlorophyceae</taxon>
        <taxon>CS clade</taxon>
        <taxon>Chlamydomonadales</taxon>
        <taxon>Volvocaceae</taxon>
        <taxon>Volvox</taxon>
    </lineage>
</organism>
<sequence>MNHADPFAGSHLESVLFQNVNMHTLPLMSAQAQFPDTCDQDKLGSKGHTLWGNLDHGRPHAIMLPGAWAMGDGLVLDTDAYEDQSGRAHPSLPWNVESISSQVARLACSFRSSVGGYIADLTTAWTGDPNRDDGAMDNAEHTTFIEGEIAWMPRASTCFVTADKKQK</sequence>
<protein>
    <submittedName>
        <fullName evidence="1">Uncharacterized protein</fullName>
    </submittedName>
</protein>
<accession>A0ABQ5RVU7</accession>
<proteinExistence type="predicted"/>
<keyword evidence="2" id="KW-1185">Reference proteome</keyword>
<dbReference type="EMBL" id="BSDZ01000010">
    <property type="protein sequence ID" value="GLI61333.1"/>
    <property type="molecule type" value="Genomic_DNA"/>
</dbReference>
<comment type="caution">
    <text evidence="1">The sequence shown here is derived from an EMBL/GenBank/DDBJ whole genome shotgun (WGS) entry which is preliminary data.</text>
</comment>
<reference evidence="1 2" key="1">
    <citation type="journal article" date="2023" name="IScience">
        <title>Expanded male sex-determining region conserved during the evolution of homothallism in the green alga Volvox.</title>
        <authorList>
            <person name="Yamamoto K."/>
            <person name="Matsuzaki R."/>
            <person name="Mahakham W."/>
            <person name="Heman W."/>
            <person name="Sekimoto H."/>
            <person name="Kawachi M."/>
            <person name="Minakuchi Y."/>
            <person name="Toyoda A."/>
            <person name="Nozaki H."/>
        </authorList>
    </citation>
    <scope>NUCLEOTIDE SEQUENCE [LARGE SCALE GENOMIC DNA]</scope>
    <source>
        <strain evidence="1 2">NIES-4468</strain>
    </source>
</reference>
<dbReference type="Proteomes" id="UP001165090">
    <property type="component" value="Unassembled WGS sequence"/>
</dbReference>
<evidence type="ECO:0000313" key="1">
    <source>
        <dbReference type="EMBL" id="GLI61333.1"/>
    </source>
</evidence>
<gene>
    <name evidence="1" type="ORF">VaNZ11_003693</name>
</gene>
<evidence type="ECO:0000313" key="2">
    <source>
        <dbReference type="Proteomes" id="UP001165090"/>
    </source>
</evidence>